<comment type="caution">
    <text evidence="9">The sequence shown here is derived from an EMBL/GenBank/DDBJ whole genome shotgun (WGS) entry which is preliminary data.</text>
</comment>
<feature type="domain" description="DUF5935" evidence="8">
    <location>
        <begin position="4"/>
        <end position="184"/>
    </location>
</feature>
<dbReference type="NCBIfam" id="TIGR03097">
    <property type="entry name" value="PEP_O_lig_1"/>
    <property type="match status" value="1"/>
</dbReference>
<comment type="subcellular location">
    <subcellularLocation>
        <location evidence="1">Membrane</location>
        <topology evidence="1">Multi-pass membrane protein</topology>
    </subcellularLocation>
</comment>
<feature type="transmembrane region" description="Helical" evidence="6">
    <location>
        <begin position="135"/>
        <end position="161"/>
    </location>
</feature>
<keyword evidence="10" id="KW-1185">Reference proteome</keyword>
<evidence type="ECO:0000259" key="7">
    <source>
        <dbReference type="Pfam" id="PF04932"/>
    </source>
</evidence>
<evidence type="ECO:0000256" key="5">
    <source>
        <dbReference type="SAM" id="MobiDB-lite"/>
    </source>
</evidence>
<organism evidence="9 10">
    <name type="scientific">Rhodovibrio sodomensis</name>
    <dbReference type="NCBI Taxonomy" id="1088"/>
    <lineage>
        <taxon>Bacteria</taxon>
        <taxon>Pseudomonadati</taxon>
        <taxon>Pseudomonadota</taxon>
        <taxon>Alphaproteobacteria</taxon>
        <taxon>Rhodospirillales</taxon>
        <taxon>Rhodovibrionaceae</taxon>
        <taxon>Rhodovibrio</taxon>
    </lineage>
</organism>
<dbReference type="InterPro" id="IPR007016">
    <property type="entry name" value="O-antigen_ligase-rel_domated"/>
</dbReference>
<feature type="transmembrane region" description="Helical" evidence="6">
    <location>
        <begin position="103"/>
        <end position="123"/>
    </location>
</feature>
<keyword evidence="9" id="KW-0436">Ligase</keyword>
<accession>A0ABS1DHT4</accession>
<evidence type="ECO:0000256" key="4">
    <source>
        <dbReference type="ARBA" id="ARBA00023136"/>
    </source>
</evidence>
<evidence type="ECO:0000259" key="8">
    <source>
        <dbReference type="Pfam" id="PF19358"/>
    </source>
</evidence>
<feature type="transmembrane region" description="Helical" evidence="6">
    <location>
        <begin position="240"/>
        <end position="256"/>
    </location>
</feature>
<feature type="transmembrane region" description="Helical" evidence="6">
    <location>
        <begin position="336"/>
        <end position="354"/>
    </location>
</feature>
<feature type="transmembrane region" description="Helical" evidence="6">
    <location>
        <begin position="366"/>
        <end position="386"/>
    </location>
</feature>
<proteinExistence type="predicted"/>
<feature type="transmembrane region" description="Helical" evidence="6">
    <location>
        <begin position="78"/>
        <end position="97"/>
    </location>
</feature>
<reference evidence="9 10" key="1">
    <citation type="journal article" date="2020" name="Microorganisms">
        <title>Osmotic Adaptation and Compatible Solute Biosynthesis of Phototrophic Bacteria as Revealed from Genome Analyses.</title>
        <authorList>
            <person name="Imhoff J.F."/>
            <person name="Rahn T."/>
            <person name="Kunzel S."/>
            <person name="Keller A."/>
            <person name="Neulinger S.C."/>
        </authorList>
    </citation>
    <scope>NUCLEOTIDE SEQUENCE [LARGE SCALE GENOMIC DNA]</scope>
    <source>
        <strain evidence="9 10">DSM 9895</strain>
    </source>
</reference>
<feature type="region of interest" description="Disordered" evidence="5">
    <location>
        <begin position="416"/>
        <end position="452"/>
    </location>
</feature>
<feature type="transmembrane region" description="Helical" evidence="6">
    <location>
        <begin position="167"/>
        <end position="189"/>
    </location>
</feature>
<dbReference type="Proteomes" id="UP001296873">
    <property type="component" value="Unassembled WGS sequence"/>
</dbReference>
<feature type="transmembrane region" description="Helical" evidence="6">
    <location>
        <begin position="219"/>
        <end position="235"/>
    </location>
</feature>
<sequence>MVPIRDLLIAGFFAVGVVATLRRPYIGLCVWMIFTYLAPHHFTWGFAYTFSWVMIIAVVTMGSMVLNNAVRMPQPLTSTYLLGALVLWAGVTTAAAFDPQAALTAYIDALKIVTLGIVTMLLVDDTFKFRVVVSVLAGSILFFGVKGGLFVLATGGNYMVFGPPEHFMGANNGLAIALLMAMPLAWFLGTEAQNRWVRWGWFASIPFTILSILSTYSRGAVLALGCTAIYWAIASGRKKLGFGILALFPAALFLFMPDQLIERMETIENYQQDPSAMSRIEMWKFGFEIAKSHPFGGGFEVFPMYHLYDEYGVNMEYFESGKTAHSIYFEMLGQHGFVGLALFLAMGVSLFMACSRIRRRYASVTAQNFAAAAQISLVGYAVGGAFVNKAFYWPITFQLLGLVAAAATIFAHAGASADVPSGQTGRAKARPGVGRPSPARRRNPARQTTTRG</sequence>
<feature type="transmembrane region" description="Helical" evidence="6">
    <location>
        <begin position="7"/>
        <end position="34"/>
    </location>
</feature>
<feature type="domain" description="O-antigen ligase-related" evidence="7">
    <location>
        <begin position="208"/>
        <end position="344"/>
    </location>
</feature>
<gene>
    <name evidence="9" type="ORF">CKO28_12980</name>
</gene>
<dbReference type="GO" id="GO:0016874">
    <property type="term" value="F:ligase activity"/>
    <property type="evidence" value="ECO:0007669"/>
    <property type="project" value="UniProtKB-KW"/>
</dbReference>
<keyword evidence="2 6" id="KW-0812">Transmembrane</keyword>
<evidence type="ECO:0000313" key="9">
    <source>
        <dbReference type="EMBL" id="MBK1668945.1"/>
    </source>
</evidence>
<dbReference type="PANTHER" id="PTHR37422">
    <property type="entry name" value="TEICHURONIC ACID BIOSYNTHESIS PROTEIN TUAE"/>
    <property type="match status" value="1"/>
</dbReference>
<dbReference type="Pfam" id="PF19358">
    <property type="entry name" value="DUF5935"/>
    <property type="match status" value="1"/>
</dbReference>
<feature type="transmembrane region" description="Helical" evidence="6">
    <location>
        <begin position="196"/>
        <end position="213"/>
    </location>
</feature>
<dbReference type="Pfam" id="PF04932">
    <property type="entry name" value="Wzy_C"/>
    <property type="match status" value="1"/>
</dbReference>
<dbReference type="InterPro" id="IPR045979">
    <property type="entry name" value="DUF5935"/>
</dbReference>
<dbReference type="EMBL" id="NRRL01000034">
    <property type="protein sequence ID" value="MBK1668945.1"/>
    <property type="molecule type" value="Genomic_DNA"/>
</dbReference>
<evidence type="ECO:0000256" key="6">
    <source>
        <dbReference type="SAM" id="Phobius"/>
    </source>
</evidence>
<evidence type="ECO:0000313" key="10">
    <source>
        <dbReference type="Proteomes" id="UP001296873"/>
    </source>
</evidence>
<dbReference type="InterPro" id="IPR017528">
    <property type="entry name" value="CHP03097O-antigen_lig-rel"/>
</dbReference>
<protein>
    <submittedName>
        <fullName evidence="9">O-glycosylation ligase, exosortase A system-associated</fullName>
    </submittedName>
</protein>
<dbReference type="RefSeq" id="WP_338050128.1">
    <property type="nucleotide sequence ID" value="NZ_NRRL01000034.1"/>
</dbReference>
<dbReference type="PANTHER" id="PTHR37422:SF13">
    <property type="entry name" value="LIPOPOLYSACCHARIDE BIOSYNTHESIS PROTEIN PA4999-RELATED"/>
    <property type="match status" value="1"/>
</dbReference>
<evidence type="ECO:0000256" key="1">
    <source>
        <dbReference type="ARBA" id="ARBA00004141"/>
    </source>
</evidence>
<evidence type="ECO:0000256" key="2">
    <source>
        <dbReference type="ARBA" id="ARBA00022692"/>
    </source>
</evidence>
<dbReference type="InterPro" id="IPR051533">
    <property type="entry name" value="WaaL-like"/>
</dbReference>
<keyword evidence="3 6" id="KW-1133">Transmembrane helix</keyword>
<name>A0ABS1DHT4_9PROT</name>
<keyword evidence="4 6" id="KW-0472">Membrane</keyword>
<evidence type="ECO:0000256" key="3">
    <source>
        <dbReference type="ARBA" id="ARBA00022989"/>
    </source>
</evidence>
<feature type="transmembrane region" description="Helical" evidence="6">
    <location>
        <begin position="46"/>
        <end position="66"/>
    </location>
</feature>
<feature type="transmembrane region" description="Helical" evidence="6">
    <location>
        <begin position="392"/>
        <end position="411"/>
    </location>
</feature>